<proteinExistence type="predicted"/>
<dbReference type="CDD" id="cd00093">
    <property type="entry name" value="HTH_XRE"/>
    <property type="match status" value="1"/>
</dbReference>
<keyword evidence="1" id="KW-0238">DNA-binding</keyword>
<dbReference type="RefSeq" id="WP_016648035.1">
    <property type="nucleotide sequence ID" value="NZ_JASOOE010000004.1"/>
</dbReference>
<dbReference type="PANTHER" id="PTHR46558:SF11">
    <property type="entry name" value="HTH-TYPE TRANSCRIPTIONAL REGULATOR XRE"/>
    <property type="match status" value="1"/>
</dbReference>
<evidence type="ECO:0000259" key="2">
    <source>
        <dbReference type="PROSITE" id="PS50943"/>
    </source>
</evidence>
<dbReference type="Proteomes" id="UP001229251">
    <property type="component" value="Unassembled WGS sequence"/>
</dbReference>
<gene>
    <name evidence="3" type="ORF">QP433_02705</name>
</gene>
<protein>
    <submittedName>
        <fullName evidence="3">Helix-turn-helix transcriptional regulator</fullName>
    </submittedName>
</protein>
<evidence type="ECO:0000256" key="1">
    <source>
        <dbReference type="ARBA" id="ARBA00023125"/>
    </source>
</evidence>
<dbReference type="PROSITE" id="PS50943">
    <property type="entry name" value="HTH_CROC1"/>
    <property type="match status" value="1"/>
</dbReference>
<reference evidence="3" key="1">
    <citation type="submission" date="2023-05" db="EMBL/GenBank/DDBJ databases">
        <title>Cataloging the Phylogenetic Diversity of Human Bladder Bacteria.</title>
        <authorList>
            <person name="Du J."/>
        </authorList>
    </citation>
    <scope>NUCLEOTIDE SEQUENCE</scope>
    <source>
        <strain evidence="3">UMB1231</strain>
    </source>
</reference>
<name>A0AAJ1Q5I1_9LACT</name>
<sequence>MLSETIRELRVQKGLSQQELADALGVGRSTLAHWENGRRPEEEHLEDIADFFGCEVEDLEYGVMR</sequence>
<evidence type="ECO:0000313" key="3">
    <source>
        <dbReference type="EMBL" id="MDK7186883.1"/>
    </source>
</evidence>
<evidence type="ECO:0000313" key="4">
    <source>
        <dbReference type="Proteomes" id="UP001229251"/>
    </source>
</evidence>
<comment type="caution">
    <text evidence="3">The sequence shown here is derived from an EMBL/GenBank/DDBJ whole genome shotgun (WGS) entry which is preliminary data.</text>
</comment>
<dbReference type="InterPro" id="IPR010982">
    <property type="entry name" value="Lambda_DNA-bd_dom_sf"/>
</dbReference>
<dbReference type="GO" id="GO:0003677">
    <property type="term" value="F:DNA binding"/>
    <property type="evidence" value="ECO:0007669"/>
    <property type="project" value="UniProtKB-KW"/>
</dbReference>
<dbReference type="PANTHER" id="PTHR46558">
    <property type="entry name" value="TRACRIPTIONAL REGULATORY PROTEIN-RELATED-RELATED"/>
    <property type="match status" value="1"/>
</dbReference>
<dbReference type="AlphaFoldDB" id="A0AAJ1Q5I1"/>
<dbReference type="Gene3D" id="1.10.260.40">
    <property type="entry name" value="lambda repressor-like DNA-binding domains"/>
    <property type="match status" value="1"/>
</dbReference>
<dbReference type="InterPro" id="IPR001387">
    <property type="entry name" value="Cro/C1-type_HTH"/>
</dbReference>
<accession>A0AAJ1Q5I1</accession>
<feature type="domain" description="HTH cro/C1-type" evidence="2">
    <location>
        <begin position="6"/>
        <end position="59"/>
    </location>
</feature>
<organism evidence="3 4">
    <name type="scientific">Facklamia hominis</name>
    <dbReference type="NCBI Taxonomy" id="178214"/>
    <lineage>
        <taxon>Bacteria</taxon>
        <taxon>Bacillati</taxon>
        <taxon>Bacillota</taxon>
        <taxon>Bacilli</taxon>
        <taxon>Lactobacillales</taxon>
        <taxon>Aerococcaceae</taxon>
        <taxon>Facklamia</taxon>
    </lineage>
</organism>
<dbReference type="EMBL" id="JASOOE010000004">
    <property type="protein sequence ID" value="MDK7186883.1"/>
    <property type="molecule type" value="Genomic_DNA"/>
</dbReference>
<dbReference type="Pfam" id="PF01381">
    <property type="entry name" value="HTH_3"/>
    <property type="match status" value="1"/>
</dbReference>
<dbReference type="SUPFAM" id="SSF47413">
    <property type="entry name" value="lambda repressor-like DNA-binding domains"/>
    <property type="match status" value="1"/>
</dbReference>
<dbReference type="SMART" id="SM00530">
    <property type="entry name" value="HTH_XRE"/>
    <property type="match status" value="1"/>
</dbReference>